<keyword evidence="3" id="KW-1185">Reference proteome</keyword>
<dbReference type="GO" id="GO:0006281">
    <property type="term" value="P:DNA repair"/>
    <property type="evidence" value="ECO:0007669"/>
    <property type="project" value="TreeGrafter"/>
</dbReference>
<dbReference type="Gene3D" id="3.40.50.300">
    <property type="entry name" value="P-loop containing nucleotide triphosphate hydrolases"/>
    <property type="match status" value="1"/>
</dbReference>
<evidence type="ECO:0000313" key="2">
    <source>
        <dbReference type="EMBL" id="VDO47036.1"/>
    </source>
</evidence>
<dbReference type="Proteomes" id="UP000267606">
    <property type="component" value="Unassembled WGS sequence"/>
</dbReference>
<sequence length="180" mass="20542">MALWVDKYRPRDLSALTYHVKQAKDLIEIVKTGDFPHLLVYGPSGAGKMTRIFCILRELYGSGVEKLRMDARSFQAPSGKKLEIQTFSSNYHVQLSPGEVGIYDRVVVQEIIKQMAQMHQIDASTQRNFKGNGKFSINQQDKLFSYYKRESVLLNSKVAIIVTSVLDKYDIFATQVDDKK</sequence>
<dbReference type="GO" id="GO:0005663">
    <property type="term" value="C:DNA replication factor C complex"/>
    <property type="evidence" value="ECO:0007669"/>
    <property type="project" value="TreeGrafter"/>
</dbReference>
<dbReference type="PANTHER" id="PTHR11669">
    <property type="entry name" value="REPLICATION FACTOR C / DNA POLYMERASE III GAMMA-TAU SUBUNIT"/>
    <property type="match status" value="1"/>
</dbReference>
<keyword evidence="1" id="KW-0235">DNA replication</keyword>
<dbReference type="GO" id="GO:0005634">
    <property type="term" value="C:nucleus"/>
    <property type="evidence" value="ECO:0007669"/>
    <property type="project" value="TreeGrafter"/>
</dbReference>
<accession>A0A183HGI4</accession>
<proteinExistence type="predicted"/>
<dbReference type="STRING" id="387005.A0A183HGI4"/>
<evidence type="ECO:0000256" key="1">
    <source>
        <dbReference type="ARBA" id="ARBA00022705"/>
    </source>
</evidence>
<dbReference type="InterPro" id="IPR027417">
    <property type="entry name" value="P-loop_NTPase"/>
</dbReference>
<dbReference type="PANTHER" id="PTHR11669:SF1">
    <property type="entry name" value="REPLICATION FACTOR C SUBUNIT 3"/>
    <property type="match status" value="1"/>
</dbReference>
<dbReference type="WBParaSite" id="OFLC_0000659501-mRNA-1">
    <property type="protein sequence ID" value="OFLC_0000659501-mRNA-1"/>
    <property type="gene ID" value="OFLC_0000659501"/>
</dbReference>
<dbReference type="InterPro" id="IPR050238">
    <property type="entry name" value="DNA_Rep/Repair_Clamp_Loader"/>
</dbReference>
<evidence type="ECO:0000313" key="4">
    <source>
        <dbReference type="WBParaSite" id="OFLC_0000659501-mRNA-1"/>
    </source>
</evidence>
<protein>
    <submittedName>
        <fullName evidence="4">Replication factor C small subunit</fullName>
    </submittedName>
</protein>
<dbReference type="GO" id="GO:0006261">
    <property type="term" value="P:DNA-templated DNA replication"/>
    <property type="evidence" value="ECO:0007669"/>
    <property type="project" value="TreeGrafter"/>
</dbReference>
<dbReference type="GO" id="GO:0003689">
    <property type="term" value="F:DNA clamp loader activity"/>
    <property type="evidence" value="ECO:0007669"/>
    <property type="project" value="TreeGrafter"/>
</dbReference>
<dbReference type="SUPFAM" id="SSF52540">
    <property type="entry name" value="P-loop containing nucleoside triphosphate hydrolases"/>
    <property type="match status" value="1"/>
</dbReference>
<reference evidence="4" key="1">
    <citation type="submission" date="2016-06" db="UniProtKB">
        <authorList>
            <consortium name="WormBaseParasite"/>
        </authorList>
    </citation>
    <scope>IDENTIFICATION</scope>
</reference>
<reference evidence="2 3" key="2">
    <citation type="submission" date="2018-11" db="EMBL/GenBank/DDBJ databases">
        <authorList>
            <consortium name="Pathogen Informatics"/>
        </authorList>
    </citation>
    <scope>NUCLEOTIDE SEQUENCE [LARGE SCALE GENOMIC DNA]</scope>
</reference>
<gene>
    <name evidence="2" type="ORF">OFLC_LOCUS6596</name>
</gene>
<dbReference type="AlphaFoldDB" id="A0A183HGI4"/>
<name>A0A183HGI4_9BILA</name>
<dbReference type="Pfam" id="PF03215">
    <property type="entry name" value="Rad17"/>
    <property type="match status" value="1"/>
</dbReference>
<organism evidence="4">
    <name type="scientific">Onchocerca flexuosa</name>
    <dbReference type="NCBI Taxonomy" id="387005"/>
    <lineage>
        <taxon>Eukaryota</taxon>
        <taxon>Metazoa</taxon>
        <taxon>Ecdysozoa</taxon>
        <taxon>Nematoda</taxon>
        <taxon>Chromadorea</taxon>
        <taxon>Rhabditida</taxon>
        <taxon>Spirurina</taxon>
        <taxon>Spiruromorpha</taxon>
        <taxon>Filarioidea</taxon>
        <taxon>Onchocercidae</taxon>
        <taxon>Onchocerca</taxon>
    </lineage>
</organism>
<evidence type="ECO:0000313" key="3">
    <source>
        <dbReference type="Proteomes" id="UP000267606"/>
    </source>
</evidence>
<dbReference type="EMBL" id="UZAJ01006361">
    <property type="protein sequence ID" value="VDO47036.1"/>
    <property type="molecule type" value="Genomic_DNA"/>
</dbReference>